<reference evidence="1 2" key="1">
    <citation type="submission" date="2016-11" db="EMBL/GenBank/DDBJ databases">
        <authorList>
            <person name="Jaros S."/>
            <person name="Januszkiewicz K."/>
            <person name="Wedrychowicz H."/>
        </authorList>
    </citation>
    <scope>NUCLEOTIDE SEQUENCE [LARGE SCALE GENOMIC DNA]</scope>
    <source>
        <strain evidence="1 2">CGMCC 4.5723</strain>
    </source>
</reference>
<evidence type="ECO:0000313" key="1">
    <source>
        <dbReference type="EMBL" id="SHI37382.1"/>
    </source>
</evidence>
<name>A0A1M6ALN8_9ACTN</name>
<organism evidence="1 2">
    <name type="scientific">Nocardiopsis flavescens</name>
    <dbReference type="NCBI Taxonomy" id="758803"/>
    <lineage>
        <taxon>Bacteria</taxon>
        <taxon>Bacillati</taxon>
        <taxon>Actinomycetota</taxon>
        <taxon>Actinomycetes</taxon>
        <taxon>Streptosporangiales</taxon>
        <taxon>Nocardiopsidaceae</taxon>
        <taxon>Nocardiopsis</taxon>
    </lineage>
</organism>
<dbReference type="Proteomes" id="UP000184452">
    <property type="component" value="Unassembled WGS sequence"/>
</dbReference>
<keyword evidence="2" id="KW-1185">Reference proteome</keyword>
<protein>
    <submittedName>
        <fullName evidence="1">Uncharacterized protein</fullName>
    </submittedName>
</protein>
<proteinExistence type="predicted"/>
<gene>
    <name evidence="1" type="ORF">SAMN05421803_10132</name>
</gene>
<dbReference type="STRING" id="758803.SAMN05421803_10132"/>
<dbReference type="AlphaFoldDB" id="A0A1M6ALN8"/>
<sequence length="62" mass="6840">MRERWERLFAGVAVSGRKPLTALTGGEPLGRVFPPAVLERLGRIKRERDPRGVVRAAHPVPG</sequence>
<accession>A0A1M6ALN8</accession>
<dbReference type="RefSeq" id="WP_073373684.1">
    <property type="nucleotide sequence ID" value="NZ_FQZK01000001.1"/>
</dbReference>
<dbReference type="EMBL" id="FQZK01000001">
    <property type="protein sequence ID" value="SHI37382.1"/>
    <property type="molecule type" value="Genomic_DNA"/>
</dbReference>
<evidence type="ECO:0000313" key="2">
    <source>
        <dbReference type="Proteomes" id="UP000184452"/>
    </source>
</evidence>